<keyword evidence="5" id="KW-0408">Iron</keyword>
<comment type="subcellular location">
    <subcellularLocation>
        <location evidence="1">Cell envelope</location>
    </subcellularLocation>
</comment>
<dbReference type="InterPro" id="IPR051555">
    <property type="entry name" value="FDH_Electron_Transfer_Unit"/>
</dbReference>
<keyword evidence="4" id="KW-0677">Repeat</keyword>
<dbReference type="GO" id="GO:0030313">
    <property type="term" value="C:cell envelope"/>
    <property type="evidence" value="ECO:0007669"/>
    <property type="project" value="UniProtKB-SubCell"/>
</dbReference>
<proteinExistence type="predicted"/>
<dbReference type="GO" id="GO:0046872">
    <property type="term" value="F:metal ion binding"/>
    <property type="evidence" value="ECO:0007669"/>
    <property type="project" value="UniProtKB-KW"/>
</dbReference>
<dbReference type="GO" id="GO:0045333">
    <property type="term" value="P:cellular respiration"/>
    <property type="evidence" value="ECO:0007669"/>
    <property type="project" value="InterPro"/>
</dbReference>
<accession>A8ZYN2</accession>
<dbReference type="PANTHER" id="PTHR43545">
    <property type="entry name" value="FORMATE DEHYDROGENASE, NITRATE-INDUCIBLE, IRON-SULFUR SUBUNIT"/>
    <property type="match status" value="1"/>
</dbReference>
<keyword evidence="10" id="KW-1185">Reference proteome</keyword>
<dbReference type="KEGG" id="dol:Dole_1333"/>
<dbReference type="eggNOG" id="COG0437">
    <property type="taxonomic scope" value="Bacteria"/>
</dbReference>
<evidence type="ECO:0000256" key="5">
    <source>
        <dbReference type="ARBA" id="ARBA00023004"/>
    </source>
</evidence>
<sequence>MEEMAICIDIDKCTACRACQVACKNWNQLKGEQTENRGSHENPPDLSADTWNRIVFMEKRRANGTINWSFFNERCRHCNNPPCEMGGEVVPGAVIWDDTGAVVYTEKTAELDYEDFLSYCPYNIPRQDPATGRIYKCNMCIDRITNGLKPACVTACSTGALNFGTKKEMLAFAHRRIKELGKDANIYPSEDYNTMWILPEKQENYPLAKAVRTEARYRMARRTAPSGLVAGAVLATGFLSFIGQRRQKVAEAEGKDMKG</sequence>
<keyword evidence="3" id="KW-0479">Metal-binding</keyword>
<evidence type="ECO:0000256" key="4">
    <source>
        <dbReference type="ARBA" id="ARBA00022737"/>
    </source>
</evidence>
<keyword evidence="2" id="KW-0004">4Fe-4S</keyword>
<evidence type="ECO:0000256" key="3">
    <source>
        <dbReference type="ARBA" id="ARBA00022723"/>
    </source>
</evidence>
<dbReference type="PIRSF" id="PIRSF036298">
    <property type="entry name" value="FDH_4Fe4S"/>
    <property type="match status" value="1"/>
</dbReference>
<reference evidence="9 10" key="1">
    <citation type="submission" date="2007-10" db="EMBL/GenBank/DDBJ databases">
        <title>Complete sequence of Desulfococcus oleovorans Hxd3.</title>
        <authorList>
            <consortium name="US DOE Joint Genome Institute"/>
            <person name="Copeland A."/>
            <person name="Lucas S."/>
            <person name="Lapidus A."/>
            <person name="Barry K."/>
            <person name="Glavina del Rio T."/>
            <person name="Dalin E."/>
            <person name="Tice H."/>
            <person name="Pitluck S."/>
            <person name="Kiss H."/>
            <person name="Brettin T."/>
            <person name="Bruce D."/>
            <person name="Detter J.C."/>
            <person name="Han C."/>
            <person name="Schmutz J."/>
            <person name="Larimer F."/>
            <person name="Land M."/>
            <person name="Hauser L."/>
            <person name="Kyrpides N."/>
            <person name="Kim E."/>
            <person name="Wawrik B."/>
            <person name="Richardson P."/>
        </authorList>
    </citation>
    <scope>NUCLEOTIDE SEQUENCE [LARGE SCALE GENOMIC DNA]</scope>
    <source>
        <strain evidence="10">DSM 6200 / JCM 39069 / Hxd3</strain>
    </source>
</reference>
<dbReference type="Proteomes" id="UP000008561">
    <property type="component" value="Chromosome"/>
</dbReference>
<evidence type="ECO:0000256" key="7">
    <source>
        <dbReference type="SAM" id="Phobius"/>
    </source>
</evidence>
<dbReference type="AlphaFoldDB" id="A8ZYN2"/>
<keyword evidence="7" id="KW-1133">Transmembrane helix</keyword>
<keyword evidence="7" id="KW-0472">Membrane</keyword>
<dbReference type="OrthoDB" id="9789030at2"/>
<dbReference type="PANTHER" id="PTHR43545:SF4">
    <property type="entry name" value="IRON-SULFUR PROTEIN"/>
    <property type="match status" value="1"/>
</dbReference>
<dbReference type="HOGENOM" id="CLU_043374_0_3_7"/>
<dbReference type="EMBL" id="CP000859">
    <property type="protein sequence ID" value="ABW67137.1"/>
    <property type="molecule type" value="Genomic_DNA"/>
</dbReference>
<keyword evidence="6" id="KW-0411">Iron-sulfur</keyword>
<evidence type="ECO:0000313" key="10">
    <source>
        <dbReference type="Proteomes" id="UP000008561"/>
    </source>
</evidence>
<dbReference type="Pfam" id="PF13247">
    <property type="entry name" value="Fer4_11"/>
    <property type="match status" value="1"/>
</dbReference>
<gene>
    <name evidence="9" type="ordered locus">Dole_1333</name>
</gene>
<keyword evidence="7" id="KW-0812">Transmembrane</keyword>
<dbReference type="GO" id="GO:0051539">
    <property type="term" value="F:4 iron, 4 sulfur cluster binding"/>
    <property type="evidence" value="ECO:0007669"/>
    <property type="project" value="UniProtKB-KW"/>
</dbReference>
<name>A8ZYN2_DESOH</name>
<protein>
    <submittedName>
        <fullName evidence="9">Fe-S-cluster-containing hydrogenase components 1-like protein</fullName>
    </submittedName>
</protein>
<feature type="transmembrane region" description="Helical" evidence="7">
    <location>
        <begin position="224"/>
        <end position="242"/>
    </location>
</feature>
<dbReference type="InterPro" id="IPR014603">
    <property type="entry name" value="Formate_DH_Fe-S_su"/>
</dbReference>
<dbReference type="Gene3D" id="3.30.70.20">
    <property type="match status" value="2"/>
</dbReference>
<dbReference type="GO" id="GO:0015944">
    <property type="term" value="P:formate oxidation"/>
    <property type="evidence" value="ECO:0007669"/>
    <property type="project" value="InterPro"/>
</dbReference>
<evidence type="ECO:0000256" key="6">
    <source>
        <dbReference type="ARBA" id="ARBA00023014"/>
    </source>
</evidence>
<dbReference type="CDD" id="cd10559">
    <property type="entry name" value="W-FDH"/>
    <property type="match status" value="1"/>
</dbReference>
<dbReference type="InterPro" id="IPR017896">
    <property type="entry name" value="4Fe4S_Fe-S-bd"/>
</dbReference>
<evidence type="ECO:0000313" key="9">
    <source>
        <dbReference type="EMBL" id="ABW67137.1"/>
    </source>
</evidence>
<evidence type="ECO:0000256" key="1">
    <source>
        <dbReference type="ARBA" id="ARBA00004196"/>
    </source>
</evidence>
<dbReference type="PROSITE" id="PS51379">
    <property type="entry name" value="4FE4S_FER_2"/>
    <property type="match status" value="1"/>
</dbReference>
<feature type="domain" description="4Fe-4S ferredoxin-type" evidence="8">
    <location>
        <begin position="4"/>
        <end position="34"/>
    </location>
</feature>
<evidence type="ECO:0000259" key="8">
    <source>
        <dbReference type="PROSITE" id="PS51379"/>
    </source>
</evidence>
<dbReference type="SUPFAM" id="SSF54862">
    <property type="entry name" value="4Fe-4S ferredoxins"/>
    <property type="match status" value="1"/>
</dbReference>
<evidence type="ECO:0000256" key="2">
    <source>
        <dbReference type="ARBA" id="ARBA00022485"/>
    </source>
</evidence>
<dbReference type="STRING" id="96561.Dole_1333"/>
<dbReference type="RefSeq" id="WP_012174754.1">
    <property type="nucleotide sequence ID" value="NC_009943.1"/>
</dbReference>
<organism evidence="9 10">
    <name type="scientific">Desulfosudis oleivorans (strain DSM 6200 / JCM 39069 / Hxd3)</name>
    <name type="common">Desulfococcus oleovorans</name>
    <dbReference type="NCBI Taxonomy" id="96561"/>
    <lineage>
        <taxon>Bacteria</taxon>
        <taxon>Pseudomonadati</taxon>
        <taxon>Thermodesulfobacteriota</taxon>
        <taxon>Desulfobacteria</taxon>
        <taxon>Desulfobacterales</taxon>
        <taxon>Desulfosudaceae</taxon>
        <taxon>Desulfosudis</taxon>
    </lineage>
</organism>